<dbReference type="Gene3D" id="1.10.132.50">
    <property type="entry name" value="ATP synthase (C/AC39) subunit, domain 3"/>
    <property type="match status" value="1"/>
</dbReference>
<dbReference type="Pfam" id="PF01992">
    <property type="entry name" value="vATP-synt_AC39"/>
    <property type="match status" value="1"/>
</dbReference>
<keyword evidence="4" id="KW-1185">Reference proteome</keyword>
<comment type="caution">
    <text evidence="3">The sequence shown here is derived from an EMBL/GenBank/DDBJ whole genome shotgun (WGS) entry which is preliminary data.</text>
</comment>
<dbReference type="InterPro" id="IPR044911">
    <property type="entry name" value="V-type_ATPase_csu/dsu_dom_3"/>
</dbReference>
<protein>
    <submittedName>
        <fullName evidence="3">ATPase, V0 complex, c/d subunit like protein</fullName>
    </submittedName>
</protein>
<reference evidence="3" key="1">
    <citation type="submission" date="2022-03" db="EMBL/GenBank/DDBJ databases">
        <title>Draft genome sequence of Aduncisulcus paluster, a free-living microaerophilic Fornicata.</title>
        <authorList>
            <person name="Yuyama I."/>
            <person name="Kume K."/>
            <person name="Tamura T."/>
            <person name="Inagaki Y."/>
            <person name="Hashimoto T."/>
        </authorList>
    </citation>
    <scope>NUCLEOTIDE SEQUENCE</scope>
    <source>
        <strain evidence="3">NY0171</strain>
    </source>
</reference>
<keyword evidence="1" id="KW-0813">Transport</keyword>
<accession>A0ABQ5K0M7</accession>
<proteinExistence type="predicted"/>
<dbReference type="EMBL" id="BQXS01007013">
    <property type="protein sequence ID" value="GKT24577.1"/>
    <property type="molecule type" value="Genomic_DNA"/>
</dbReference>
<name>A0ABQ5K0M7_9EUKA</name>
<gene>
    <name evidence="3" type="ORF">ADUPG1_004598</name>
</gene>
<dbReference type="InterPro" id="IPR002843">
    <property type="entry name" value="ATPase_V0-cplx_csu/dsu"/>
</dbReference>
<organism evidence="3 4">
    <name type="scientific">Aduncisulcus paluster</name>
    <dbReference type="NCBI Taxonomy" id="2918883"/>
    <lineage>
        <taxon>Eukaryota</taxon>
        <taxon>Metamonada</taxon>
        <taxon>Carpediemonas-like organisms</taxon>
        <taxon>Aduncisulcus</taxon>
    </lineage>
</organism>
<evidence type="ECO:0000313" key="4">
    <source>
        <dbReference type="Proteomes" id="UP001057375"/>
    </source>
</evidence>
<evidence type="ECO:0000313" key="3">
    <source>
        <dbReference type="EMBL" id="GKT24577.1"/>
    </source>
</evidence>
<dbReference type="Proteomes" id="UP001057375">
    <property type="component" value="Unassembled WGS sequence"/>
</dbReference>
<dbReference type="SUPFAM" id="SSF103486">
    <property type="entry name" value="V-type ATP synthase subunit C"/>
    <property type="match status" value="1"/>
</dbReference>
<evidence type="ECO:0000256" key="2">
    <source>
        <dbReference type="ARBA" id="ARBA00023065"/>
    </source>
</evidence>
<feature type="non-terminal residue" evidence="3">
    <location>
        <position position="60"/>
    </location>
</feature>
<keyword evidence="2" id="KW-0406">Ion transport</keyword>
<sequence length="60" mass="6781">MGSVKRFAAINTKIRALEGQLLNNADYDALLDMSNLGEMVSYLKKRTTYEEDLEAVEPEN</sequence>
<evidence type="ECO:0000256" key="1">
    <source>
        <dbReference type="ARBA" id="ARBA00022448"/>
    </source>
</evidence>
<dbReference type="InterPro" id="IPR036079">
    <property type="entry name" value="ATPase_csu/dsu_sf"/>
</dbReference>